<protein>
    <submittedName>
        <fullName evidence="1">Aspartyl-tRNA amidotransferase subunit B</fullName>
    </submittedName>
</protein>
<dbReference type="Gene3D" id="1.10.10.410">
    <property type="match status" value="1"/>
</dbReference>
<reference evidence="1 2" key="1">
    <citation type="submission" date="2013-10" db="EMBL/GenBank/DDBJ databases">
        <title>Salinisphaera japonica YTM-1 Genome Sequencing.</title>
        <authorList>
            <person name="Lai Q."/>
            <person name="Li C."/>
            <person name="Shao Z."/>
        </authorList>
    </citation>
    <scope>NUCLEOTIDE SEQUENCE [LARGE SCALE GENOMIC DNA]</scope>
    <source>
        <strain evidence="1 2">YTM-1</strain>
    </source>
</reference>
<evidence type="ECO:0000313" key="1">
    <source>
        <dbReference type="EMBL" id="ROO31952.1"/>
    </source>
</evidence>
<dbReference type="InParanoid" id="A0A423Q115"/>
<dbReference type="InterPro" id="IPR003789">
    <property type="entry name" value="Asn/Gln_tRNA_amidoTrase-B-like"/>
</dbReference>
<keyword evidence="1" id="KW-0808">Transferase</keyword>
<comment type="caution">
    <text evidence="1">The sequence shown here is derived from an EMBL/GenBank/DDBJ whole genome shotgun (WGS) entry which is preliminary data.</text>
</comment>
<dbReference type="Proteomes" id="UP000285310">
    <property type="component" value="Unassembled WGS sequence"/>
</dbReference>
<name>A0A423Q115_9GAMM</name>
<sequence>MPLNLKEQLADDMKSAMRARDKERLSVIRQAQAAVKQREVDESTTLDDAEVLAVIEKMIKQRRDAETQYRDAGRDELADAENAEIHVLEHYLPARLTDADLDAVIDRAVADHEGASMRDMGKIMGQLKTELAGQADMSDVSARLKARLQ</sequence>
<dbReference type="GO" id="GO:0016740">
    <property type="term" value="F:transferase activity"/>
    <property type="evidence" value="ECO:0007669"/>
    <property type="project" value="UniProtKB-KW"/>
</dbReference>
<dbReference type="InterPro" id="IPR019004">
    <property type="entry name" value="YqeY/Aim41"/>
</dbReference>
<dbReference type="PANTHER" id="PTHR28055">
    <property type="entry name" value="ALTERED INHERITANCE OF MITOCHONDRIA PROTEIN 41, MITOCHONDRIAL"/>
    <property type="match status" value="1"/>
</dbReference>
<keyword evidence="2" id="KW-1185">Reference proteome</keyword>
<evidence type="ECO:0000313" key="2">
    <source>
        <dbReference type="Proteomes" id="UP000285310"/>
    </source>
</evidence>
<gene>
    <name evidence="1" type="ORF">SAJA_02010</name>
</gene>
<dbReference type="SUPFAM" id="SSF89095">
    <property type="entry name" value="GatB/YqeY motif"/>
    <property type="match status" value="1"/>
</dbReference>
<dbReference type="InterPro" id="IPR023168">
    <property type="entry name" value="GatB_Yqey_C_2"/>
</dbReference>
<dbReference type="AlphaFoldDB" id="A0A423Q115"/>
<dbReference type="Gene3D" id="1.10.1510.10">
    <property type="entry name" value="Uncharacterised protein YqeY/AIM41 PF09424, N-terminal domain"/>
    <property type="match status" value="1"/>
</dbReference>
<dbReference type="PANTHER" id="PTHR28055:SF1">
    <property type="entry name" value="ALTERED INHERITANCE OF MITOCHONDRIA PROTEIN 41, MITOCHONDRIAL"/>
    <property type="match status" value="1"/>
</dbReference>
<dbReference type="InterPro" id="IPR042184">
    <property type="entry name" value="YqeY/Aim41_N"/>
</dbReference>
<dbReference type="EMBL" id="AYKG01000003">
    <property type="protein sequence ID" value="ROO31952.1"/>
    <property type="molecule type" value="Genomic_DNA"/>
</dbReference>
<dbReference type="GO" id="GO:0016884">
    <property type="term" value="F:carbon-nitrogen ligase activity, with glutamine as amido-N-donor"/>
    <property type="evidence" value="ECO:0007669"/>
    <property type="project" value="InterPro"/>
</dbReference>
<dbReference type="Pfam" id="PF09424">
    <property type="entry name" value="YqeY"/>
    <property type="match status" value="1"/>
</dbReference>
<organism evidence="1 2">
    <name type="scientific">Salinisphaera japonica YTM-1</name>
    <dbReference type="NCBI Taxonomy" id="1209778"/>
    <lineage>
        <taxon>Bacteria</taxon>
        <taxon>Pseudomonadati</taxon>
        <taxon>Pseudomonadota</taxon>
        <taxon>Gammaproteobacteria</taxon>
        <taxon>Salinisphaerales</taxon>
        <taxon>Salinisphaeraceae</taxon>
        <taxon>Salinisphaera</taxon>
    </lineage>
</organism>
<proteinExistence type="predicted"/>
<accession>A0A423Q115</accession>